<dbReference type="GO" id="GO:0004029">
    <property type="term" value="F:aldehyde dehydrogenase (NAD+) activity"/>
    <property type="evidence" value="ECO:0007669"/>
    <property type="project" value="TreeGrafter"/>
</dbReference>
<evidence type="ECO:0000313" key="3">
    <source>
        <dbReference type="Proteomes" id="UP000044071"/>
    </source>
</evidence>
<reference evidence="2 3" key="1">
    <citation type="submission" date="2014-06" db="EMBL/GenBank/DDBJ databases">
        <authorList>
            <person name="Urmite Genomes Urmite Genomes"/>
        </authorList>
    </citation>
    <scope>NUCLEOTIDE SEQUENCE [LARGE SCALE GENOMIC DNA]</scope>
</reference>
<dbReference type="EMBL" id="CCSB01000001">
    <property type="protein sequence ID" value="CDZ77004.1"/>
    <property type="molecule type" value="Genomic_DNA"/>
</dbReference>
<dbReference type="eggNOG" id="COG0451">
    <property type="taxonomic scope" value="Bacteria"/>
</dbReference>
<organism evidence="2 3">
    <name type="scientific">Legionella massiliensis</name>
    <dbReference type="NCBI Taxonomy" id="1034943"/>
    <lineage>
        <taxon>Bacteria</taxon>
        <taxon>Pseudomonadati</taxon>
        <taxon>Pseudomonadota</taxon>
        <taxon>Gammaproteobacteria</taxon>
        <taxon>Legionellales</taxon>
        <taxon>Legionellaceae</taxon>
        <taxon>Legionella</taxon>
    </lineage>
</organism>
<dbReference type="AlphaFoldDB" id="A0A078KZ06"/>
<dbReference type="InterPro" id="IPR001509">
    <property type="entry name" value="Epimerase_deHydtase"/>
</dbReference>
<accession>A0A078KZ06</accession>
<dbReference type="PANTHER" id="PTHR48079">
    <property type="entry name" value="PROTEIN YEEZ"/>
    <property type="match status" value="1"/>
</dbReference>
<dbReference type="PANTHER" id="PTHR48079:SF6">
    <property type="entry name" value="NAD(P)-BINDING DOMAIN-CONTAINING PROTEIN-RELATED"/>
    <property type="match status" value="1"/>
</dbReference>
<evidence type="ECO:0000313" key="2">
    <source>
        <dbReference type="EMBL" id="CDZ77004.1"/>
    </source>
</evidence>
<feature type="domain" description="NAD-dependent epimerase/dehydratase" evidence="1">
    <location>
        <begin position="87"/>
        <end position="205"/>
    </location>
</feature>
<protein>
    <submittedName>
        <fullName evidence="2">NAD dependent epimerase/dehydratase family protein</fullName>
    </submittedName>
</protein>
<dbReference type="Gene3D" id="3.40.50.720">
    <property type="entry name" value="NAD(P)-binding Rossmann-like Domain"/>
    <property type="match status" value="1"/>
</dbReference>
<dbReference type="OrthoDB" id="9808276at2"/>
<sequence length="283" mass="31831">MHHLIIGYGYCGYHLAQTLLAQQQEVTAISRHLAQDMQLPGLNHLAQDISQPLNWSKANTVLHYLIPPIAEGNHDQLLEHFLAQSTLTLNKIVYYGSSAVYGNYHGDWVDEHSPCYLTNPRQERRLSAERLWLDFAKQRDISAVILRIAGIFGPKRLPIEAAKAQTPLIRPEEAPYTNHIYVRDLVNLAYQLARQDGAEGIYNLADGQPGLMGDLQQHVASALGLTKAPYETFQQAWERASPIKREFMQASKRLRINALETTLGQSFSITSFTKAIKESLEGS</sequence>
<dbReference type="GO" id="GO:0005737">
    <property type="term" value="C:cytoplasm"/>
    <property type="evidence" value="ECO:0007669"/>
    <property type="project" value="TreeGrafter"/>
</dbReference>
<keyword evidence="3" id="KW-1185">Reference proteome</keyword>
<dbReference type="Pfam" id="PF01370">
    <property type="entry name" value="Epimerase"/>
    <property type="match status" value="1"/>
</dbReference>
<name>A0A078KZ06_9GAMM</name>
<proteinExistence type="predicted"/>
<dbReference type="STRING" id="1034943.BN59_01283"/>
<dbReference type="SUPFAM" id="SSF51735">
    <property type="entry name" value="NAD(P)-binding Rossmann-fold domains"/>
    <property type="match status" value="1"/>
</dbReference>
<dbReference type="InterPro" id="IPR051783">
    <property type="entry name" value="NAD(P)-dependent_oxidoreduct"/>
</dbReference>
<evidence type="ECO:0000259" key="1">
    <source>
        <dbReference type="Pfam" id="PF01370"/>
    </source>
</evidence>
<gene>
    <name evidence="2" type="ORF">BN59_01283</name>
</gene>
<dbReference type="RefSeq" id="WP_043873424.1">
    <property type="nucleotide sequence ID" value="NZ_CCVW01000001.1"/>
</dbReference>
<dbReference type="InterPro" id="IPR036291">
    <property type="entry name" value="NAD(P)-bd_dom_sf"/>
</dbReference>
<dbReference type="Proteomes" id="UP000044071">
    <property type="component" value="Unassembled WGS sequence"/>
</dbReference>